<dbReference type="Pfam" id="PF01920">
    <property type="entry name" value="Prefoldin_2"/>
    <property type="match status" value="1"/>
</dbReference>
<dbReference type="InterPro" id="IPR009053">
    <property type="entry name" value="Prefoldin"/>
</dbReference>
<dbReference type="GO" id="GO:0044183">
    <property type="term" value="F:protein folding chaperone"/>
    <property type="evidence" value="ECO:0007669"/>
    <property type="project" value="TreeGrafter"/>
</dbReference>
<comment type="caution">
    <text evidence="3">The sequence shown here is derived from an EMBL/GenBank/DDBJ whole genome shotgun (WGS) entry which is preliminary data.</text>
</comment>
<evidence type="ECO:0000313" key="4">
    <source>
        <dbReference type="Proteomes" id="UP000274822"/>
    </source>
</evidence>
<evidence type="ECO:0000256" key="1">
    <source>
        <dbReference type="ARBA" id="ARBA00008045"/>
    </source>
</evidence>
<dbReference type="PANTHER" id="PTHR20903:SF0">
    <property type="entry name" value="PREFOLDIN SUBUNIT 1"/>
    <property type="match status" value="1"/>
</dbReference>
<dbReference type="PANTHER" id="PTHR20903">
    <property type="entry name" value="PREFOLDIN SUBUNIT 1-RELATED"/>
    <property type="match status" value="1"/>
</dbReference>
<keyword evidence="4" id="KW-1185">Reference proteome</keyword>
<evidence type="ECO:0000256" key="2">
    <source>
        <dbReference type="ARBA" id="ARBA00023186"/>
    </source>
</evidence>
<evidence type="ECO:0000313" key="3">
    <source>
        <dbReference type="EMBL" id="RUS13823.1"/>
    </source>
</evidence>
<protein>
    <recommendedName>
        <fullName evidence="5">Prefoldin</fullName>
    </recommendedName>
</protein>
<dbReference type="GO" id="GO:0016272">
    <property type="term" value="C:prefoldin complex"/>
    <property type="evidence" value="ECO:0007669"/>
    <property type="project" value="InterPro"/>
</dbReference>
<keyword evidence="2" id="KW-0143">Chaperone</keyword>
<feature type="non-terminal residue" evidence="3">
    <location>
        <position position="104"/>
    </location>
</feature>
<gene>
    <name evidence="3" type="ORF">BC938DRAFT_477656</name>
</gene>
<comment type="similarity">
    <text evidence="1">Belongs to the prefoldin subunit beta family.</text>
</comment>
<reference evidence="3 4" key="1">
    <citation type="journal article" date="2018" name="New Phytol.">
        <title>Phylogenomics of Endogonaceae and evolution of mycorrhizas within Mucoromycota.</title>
        <authorList>
            <person name="Chang Y."/>
            <person name="Desiro A."/>
            <person name="Na H."/>
            <person name="Sandor L."/>
            <person name="Lipzen A."/>
            <person name="Clum A."/>
            <person name="Barry K."/>
            <person name="Grigoriev I.V."/>
            <person name="Martin F.M."/>
            <person name="Stajich J.E."/>
            <person name="Smith M.E."/>
            <person name="Bonito G."/>
            <person name="Spatafora J.W."/>
        </authorList>
    </citation>
    <scope>NUCLEOTIDE SEQUENCE [LARGE SCALE GENOMIC DNA]</scope>
    <source>
        <strain evidence="3 4">AD002</strain>
    </source>
</reference>
<dbReference type="GO" id="GO:0005737">
    <property type="term" value="C:cytoplasm"/>
    <property type="evidence" value="ECO:0007669"/>
    <property type="project" value="TreeGrafter"/>
</dbReference>
<name>A0A433P8G3_9FUNG</name>
<dbReference type="Proteomes" id="UP000274822">
    <property type="component" value="Unassembled WGS sequence"/>
</dbReference>
<evidence type="ECO:0008006" key="5">
    <source>
        <dbReference type="Google" id="ProtNLM"/>
    </source>
</evidence>
<accession>A0A433P8G3</accession>
<dbReference type="AlphaFoldDB" id="A0A433P8G3"/>
<dbReference type="InterPro" id="IPR002777">
    <property type="entry name" value="PFD_beta-like"/>
</dbReference>
<dbReference type="Gene3D" id="1.10.287.370">
    <property type="match status" value="1"/>
</dbReference>
<sequence length="104" mass="12261">SKLVESNQQVQTIQSQIQSKFHENRLAKLTKHELDGLEPGIKTYRPMDKMFIQTPLQEMQTLFIEKIAKIDEDTKALEKTQKYWEHVASDVHGNLRDILGRLRW</sequence>
<organism evidence="3 4">
    <name type="scientific">Jimgerdemannia flammicorona</name>
    <dbReference type="NCBI Taxonomy" id="994334"/>
    <lineage>
        <taxon>Eukaryota</taxon>
        <taxon>Fungi</taxon>
        <taxon>Fungi incertae sedis</taxon>
        <taxon>Mucoromycota</taxon>
        <taxon>Mucoromycotina</taxon>
        <taxon>Endogonomycetes</taxon>
        <taxon>Endogonales</taxon>
        <taxon>Endogonaceae</taxon>
        <taxon>Jimgerdemannia</taxon>
    </lineage>
</organism>
<dbReference type="EMBL" id="RBNJ01028737">
    <property type="protein sequence ID" value="RUS13823.1"/>
    <property type="molecule type" value="Genomic_DNA"/>
</dbReference>
<dbReference type="SUPFAM" id="SSF46579">
    <property type="entry name" value="Prefoldin"/>
    <property type="match status" value="1"/>
</dbReference>
<feature type="non-terminal residue" evidence="3">
    <location>
        <position position="1"/>
    </location>
</feature>
<dbReference type="GO" id="GO:0051082">
    <property type="term" value="F:unfolded protein binding"/>
    <property type="evidence" value="ECO:0007669"/>
    <property type="project" value="InterPro"/>
</dbReference>
<proteinExistence type="inferred from homology"/>